<organism evidence="2 5">
    <name type="scientific">Didymodactylos carnosus</name>
    <dbReference type="NCBI Taxonomy" id="1234261"/>
    <lineage>
        <taxon>Eukaryota</taxon>
        <taxon>Metazoa</taxon>
        <taxon>Spiralia</taxon>
        <taxon>Gnathifera</taxon>
        <taxon>Rotifera</taxon>
        <taxon>Eurotatoria</taxon>
        <taxon>Bdelloidea</taxon>
        <taxon>Philodinida</taxon>
        <taxon>Philodinidae</taxon>
        <taxon>Didymodactylos</taxon>
    </lineage>
</organism>
<name>A0A813S735_9BILA</name>
<evidence type="ECO:0000313" key="3">
    <source>
        <dbReference type="EMBL" id="CAF3500950.1"/>
    </source>
</evidence>
<keyword evidence="5" id="KW-1185">Reference proteome</keyword>
<dbReference type="EMBL" id="CAJOBC010000350">
    <property type="protein sequence ID" value="CAF3575286.1"/>
    <property type="molecule type" value="Genomic_DNA"/>
</dbReference>
<protein>
    <submittedName>
        <fullName evidence="2">Uncharacterized protein</fullName>
    </submittedName>
</protein>
<gene>
    <name evidence="2" type="ORF">GPM918_LOCUS3002</name>
    <name evidence="1" type="ORF">OVA965_LOCUS512</name>
    <name evidence="4" type="ORF">SRO942_LOCUS3002</name>
    <name evidence="3" type="ORF">TMI583_LOCUS512</name>
</gene>
<accession>A0A813S735</accession>
<comment type="caution">
    <text evidence="2">The sequence shown here is derived from an EMBL/GenBank/DDBJ whole genome shotgun (WGS) entry which is preliminary data.</text>
</comment>
<evidence type="ECO:0000313" key="1">
    <source>
        <dbReference type="EMBL" id="CAF0727085.1"/>
    </source>
</evidence>
<sequence>MITRMHKRIISLYNFQSPPFQLNSNCPLTMSLLTFASRIGGIIDQTFLSKCTIDKKVESFIKNLKPVPASNDYLSYQPEPFYNAHVYIDPDLGHSATYGFVSHPDEFVTFGSQTLEQLGATNYRDLSARKQNYDHRKSSSIRLPPPVQKPDLIIELPAVKIPINMEAHFQDEKFNFSL</sequence>
<proteinExistence type="predicted"/>
<dbReference type="EMBL" id="CAJOBA010000071">
    <property type="protein sequence ID" value="CAF3500950.1"/>
    <property type="molecule type" value="Genomic_DNA"/>
</dbReference>
<dbReference type="AlphaFoldDB" id="A0A813S735"/>
<dbReference type="Proteomes" id="UP000677228">
    <property type="component" value="Unassembled WGS sequence"/>
</dbReference>
<reference evidence="2" key="1">
    <citation type="submission" date="2021-02" db="EMBL/GenBank/DDBJ databases">
        <authorList>
            <person name="Nowell W R."/>
        </authorList>
    </citation>
    <scope>NUCLEOTIDE SEQUENCE</scope>
</reference>
<dbReference type="Proteomes" id="UP000663829">
    <property type="component" value="Unassembled WGS sequence"/>
</dbReference>
<evidence type="ECO:0000313" key="4">
    <source>
        <dbReference type="EMBL" id="CAF3575286.1"/>
    </source>
</evidence>
<dbReference type="Proteomes" id="UP000681722">
    <property type="component" value="Unassembled WGS sequence"/>
</dbReference>
<dbReference type="OrthoDB" id="10008201at2759"/>
<dbReference type="EMBL" id="CAJNOQ010000350">
    <property type="protein sequence ID" value="CAF0791062.1"/>
    <property type="molecule type" value="Genomic_DNA"/>
</dbReference>
<dbReference type="Proteomes" id="UP000682733">
    <property type="component" value="Unassembled WGS sequence"/>
</dbReference>
<dbReference type="EMBL" id="CAJNOK010000071">
    <property type="protein sequence ID" value="CAF0727085.1"/>
    <property type="molecule type" value="Genomic_DNA"/>
</dbReference>
<evidence type="ECO:0000313" key="2">
    <source>
        <dbReference type="EMBL" id="CAF0791062.1"/>
    </source>
</evidence>
<evidence type="ECO:0000313" key="5">
    <source>
        <dbReference type="Proteomes" id="UP000663829"/>
    </source>
</evidence>